<dbReference type="AlphaFoldDB" id="A0A1H4LQW4"/>
<dbReference type="Pfam" id="PF16804">
    <property type="entry name" value="DUF5071"/>
    <property type="match status" value="1"/>
</dbReference>
<proteinExistence type="predicted"/>
<dbReference type="EMBL" id="FNTH01000001">
    <property type="protein sequence ID" value="SEB73073.1"/>
    <property type="molecule type" value="Genomic_DNA"/>
</dbReference>
<name>A0A1H4LQW4_9BRAD</name>
<reference evidence="2 3" key="1">
    <citation type="submission" date="2016-10" db="EMBL/GenBank/DDBJ databases">
        <authorList>
            <person name="de Groot N.N."/>
        </authorList>
    </citation>
    <scope>NUCLEOTIDE SEQUENCE [LARGE SCALE GENOMIC DNA]</scope>
    <source>
        <strain evidence="2 3">MT12</strain>
    </source>
</reference>
<dbReference type="OrthoDB" id="1846249at2"/>
<feature type="domain" description="DUF5071" evidence="1">
    <location>
        <begin position="8"/>
        <end position="125"/>
    </location>
</feature>
<protein>
    <recommendedName>
        <fullName evidence="1">DUF5071 domain-containing protein</fullName>
    </recommendedName>
</protein>
<accession>A0A1H4LQW4</accession>
<evidence type="ECO:0000313" key="2">
    <source>
        <dbReference type="EMBL" id="SEB73073.1"/>
    </source>
</evidence>
<sequence>MRSDLAALLPKDKMDTERAKAIIALNHAEVEPLLPALLEWMQDINWPVAQVLQPFLARVGRPLAPHVRNVLETDDDVWKGWVLRHIVAESPELQAMLGGDIERLANHPTPGERAEELDILAKELLA</sequence>
<dbReference type="InterPro" id="IPR038692">
    <property type="entry name" value="Cthe_2751_sf"/>
</dbReference>
<evidence type="ECO:0000259" key="1">
    <source>
        <dbReference type="Pfam" id="PF16804"/>
    </source>
</evidence>
<dbReference type="CDD" id="cd11743">
    <property type="entry name" value="Cthe_2751_like"/>
    <property type="match status" value="1"/>
</dbReference>
<dbReference type="Proteomes" id="UP000198992">
    <property type="component" value="Unassembled WGS sequence"/>
</dbReference>
<evidence type="ECO:0000313" key="3">
    <source>
        <dbReference type="Proteomes" id="UP000198992"/>
    </source>
</evidence>
<organism evidence="2 3">
    <name type="scientific">Bradyrhizobium erythrophlei</name>
    <dbReference type="NCBI Taxonomy" id="1437360"/>
    <lineage>
        <taxon>Bacteria</taxon>
        <taxon>Pseudomonadati</taxon>
        <taxon>Pseudomonadota</taxon>
        <taxon>Alphaproteobacteria</taxon>
        <taxon>Hyphomicrobiales</taxon>
        <taxon>Nitrobacteraceae</taxon>
        <taxon>Bradyrhizobium</taxon>
    </lineage>
</organism>
<dbReference type="InterPro" id="IPR031837">
    <property type="entry name" value="DUF5071"/>
</dbReference>
<gene>
    <name evidence="2" type="ORF">SAMN05444164_0079</name>
</gene>
<dbReference type="Gene3D" id="1.25.40.750">
    <property type="entry name" value="Domain of unknown function DUF5071"/>
    <property type="match status" value="1"/>
</dbReference>
<dbReference type="RefSeq" id="WP_092113121.1">
    <property type="nucleotide sequence ID" value="NZ_FNTH01000001.1"/>
</dbReference>